<proteinExistence type="predicted"/>
<name>A0ACC1XCR0_MELAZ</name>
<dbReference type="Proteomes" id="UP001164539">
    <property type="component" value="Chromosome 10"/>
</dbReference>
<gene>
    <name evidence="1" type="ORF">OWV82_018087</name>
</gene>
<evidence type="ECO:0000313" key="2">
    <source>
        <dbReference type="Proteomes" id="UP001164539"/>
    </source>
</evidence>
<comment type="caution">
    <text evidence="1">The sequence shown here is derived from an EMBL/GenBank/DDBJ whole genome shotgun (WGS) entry which is preliminary data.</text>
</comment>
<sequence>MTKYGMAAGNQNPSSSDVTSSPDVHAMSSNGGSEGNHLFVTGYKLNGNNYLQWSQSVMMFVCGKGKDDLLTGTIAPPRITDPKFKLWKSENSMVKSWLISSMTNEIGENFLLYSTAKEIWDAAREIYSSNENTSELFEIETILHDLRQGDLSVTQYFNILTRHWQQLDVFEEHNWDCPEDAKKYKEIIEKKRIFKFLMGLNKNLDEVRGRILGSKPLPNIRGAFFEVRHEESRKKVMLGSPSSVPITENLALAVHGTQRYSNDNRQKKGRPWCDHCQKPGHTRDICWKIHGKPADWKPSRPPFNKESRGNHVSSDESTTATEPGHFSKEQLEILQKMFSQSQLTPVGNTIGTGSLAHKGNSLSALTVNKEKMNSWIIDSGASDHMTGDINLFHHYSPCYENLTVKIADGSLSRVAGTGSVIVSTDLILCSVLYVPKLDCNLLSISKLTQEHNCVTKFYSNMCEFQDLNSGKTIGSAKVCSGLYLLRVDESLKGQTHRTECVKSKSQFCQGLVSISQSNKDSEIMLWHYRLGHPNFLYLQKLFPSLFNNTNPKTFQCEVCQFVKHSRNSYFIKPYQASHPFSLIHSDVWGRSRIKNITGNRWFISFVDDHSRITWLFLMKEKSEAGQIFKNFNTMIQTQFQTKIQVLKTDNAREYFDTILGDYLASQGIVHKSSCVNTPQQNGVAERKNRHLLEVARSLMFATHVPKHFWGEAVLTAAYLINRMPSRVLNFQTPYQVLLQSYPTTRVLSTIPFKIFGCSAFVHIHSQHRSKLDPKAIKCIFIGYSSNQKGYKCYYPATRKFYHSMDVSFFEQQPYYPKSDIQGENFTHEYQLWDIDTLETSFSNHSPMSSIEIPQSEISLSKPQTEPQLSQQTIPTHSVDPSELRVYTRRNKTQERRDLQSPEHNHESDLTIESHESSLGNPESAPIEVPNNDLHLPIALRKGVRSCTSHPICNFVSYNGLSPGYHTFVSNLDKVQVPNSIHEALAIPEWKAAVLEEIQALEQNETWEISDLPIGKYPVGCKWIFTVKHNADGSVNRFKARLVAKGFTQSYGVDYQETFAPVAKLNTVRILLSLASNLDWPLYQLDVKNAFLNGDLEEEVYMEIPPGFATQTTINKVCKLRKSLYGLKQSPRAWFDRFTKAIKGFGYNQCQADHTMFIKQSSAGRKAILIVYVDDIILTGDHEEETLKLKEFLAKEFEIKDLGSLKYFLGMEVARSKKGISVSQRKYVLDLLKETGMLGCKPVDTPMDPTIKLGAMDDSAPVDKGRYQRLVGKLIYLSHTRPDISFPVSVVSQFMNNPTEEHMEAVFRILRYLKMTPGKGLFFKKTTSRKIEIFTDADWAGSVTDRRSTSGYCTYVWGNLVTWRSKKQSVVSRSSAEAEFRALAHGICEGIWLRRVLQELSIPVIEPMKMYCDNQSAISIAKNPIHHDRTKHVEIDRHFVKEKIESGIISLLYTSTCQQIADILTKAVPRKSFEELNSKLGLINIYGPA</sequence>
<organism evidence="1 2">
    <name type="scientific">Melia azedarach</name>
    <name type="common">Chinaberry tree</name>
    <dbReference type="NCBI Taxonomy" id="155640"/>
    <lineage>
        <taxon>Eukaryota</taxon>
        <taxon>Viridiplantae</taxon>
        <taxon>Streptophyta</taxon>
        <taxon>Embryophyta</taxon>
        <taxon>Tracheophyta</taxon>
        <taxon>Spermatophyta</taxon>
        <taxon>Magnoliopsida</taxon>
        <taxon>eudicotyledons</taxon>
        <taxon>Gunneridae</taxon>
        <taxon>Pentapetalae</taxon>
        <taxon>rosids</taxon>
        <taxon>malvids</taxon>
        <taxon>Sapindales</taxon>
        <taxon>Meliaceae</taxon>
        <taxon>Melia</taxon>
    </lineage>
</organism>
<dbReference type="EMBL" id="CM051403">
    <property type="protein sequence ID" value="KAJ4708075.1"/>
    <property type="molecule type" value="Genomic_DNA"/>
</dbReference>
<reference evidence="1 2" key="1">
    <citation type="journal article" date="2023" name="Science">
        <title>Complex scaffold remodeling in plant triterpene biosynthesis.</title>
        <authorList>
            <person name="De La Pena R."/>
            <person name="Hodgson H."/>
            <person name="Liu J.C."/>
            <person name="Stephenson M.J."/>
            <person name="Martin A.C."/>
            <person name="Owen C."/>
            <person name="Harkess A."/>
            <person name="Leebens-Mack J."/>
            <person name="Jimenez L.E."/>
            <person name="Osbourn A."/>
            <person name="Sattely E.S."/>
        </authorList>
    </citation>
    <scope>NUCLEOTIDE SEQUENCE [LARGE SCALE GENOMIC DNA]</scope>
    <source>
        <strain evidence="2">cv. JPN11</strain>
        <tissue evidence="1">Leaf</tissue>
    </source>
</reference>
<keyword evidence="2" id="KW-1185">Reference proteome</keyword>
<accession>A0ACC1XCR0</accession>
<evidence type="ECO:0000313" key="1">
    <source>
        <dbReference type="EMBL" id="KAJ4708075.1"/>
    </source>
</evidence>
<protein>
    <submittedName>
        <fullName evidence="1">Retrovirus-related Pol polyprotein from transposon TNT 1-94</fullName>
    </submittedName>
</protein>